<organism evidence="1 2">
    <name type="scientific">Rhipicephalus microplus</name>
    <name type="common">Cattle tick</name>
    <name type="synonym">Boophilus microplus</name>
    <dbReference type="NCBI Taxonomy" id="6941"/>
    <lineage>
        <taxon>Eukaryota</taxon>
        <taxon>Metazoa</taxon>
        <taxon>Ecdysozoa</taxon>
        <taxon>Arthropoda</taxon>
        <taxon>Chelicerata</taxon>
        <taxon>Arachnida</taxon>
        <taxon>Acari</taxon>
        <taxon>Parasitiformes</taxon>
        <taxon>Ixodida</taxon>
        <taxon>Ixodoidea</taxon>
        <taxon>Ixodidae</taxon>
        <taxon>Rhipicephalinae</taxon>
        <taxon>Rhipicephalus</taxon>
        <taxon>Boophilus</taxon>
    </lineage>
</organism>
<evidence type="ECO:0000313" key="1">
    <source>
        <dbReference type="EMBL" id="KAH8027017.1"/>
    </source>
</evidence>
<dbReference type="EMBL" id="JABSTU010000006">
    <property type="protein sequence ID" value="KAH8027017.1"/>
    <property type="molecule type" value="Genomic_DNA"/>
</dbReference>
<sequence>MAPINTRALAELEEIHAQNELIVVYSIARRRRRRQRRVRVRQVFLDRAVDGDFHNLLVKHRLGDAAMFHNFMRMLPCISLKLFIPKCPTTKPHQMKTVRQAARNNFLRTLRANKANPILTAEWRSSTSRAGNYRHRLRDAAAAGRTEVSSGLVTVTSADARSSKLASRSAASSPDALIAATDYLARGAFGDCAALTAAAFSVISPLGGSGIVKQRYKGPALSTGCHWQQRQRTEQLTEITV</sequence>
<reference evidence="1" key="1">
    <citation type="journal article" date="2020" name="Cell">
        <title>Large-Scale Comparative Analyses of Tick Genomes Elucidate Their Genetic Diversity and Vector Capacities.</title>
        <authorList>
            <consortium name="Tick Genome and Microbiome Consortium (TIGMIC)"/>
            <person name="Jia N."/>
            <person name="Wang J."/>
            <person name="Shi W."/>
            <person name="Du L."/>
            <person name="Sun Y."/>
            <person name="Zhan W."/>
            <person name="Jiang J.F."/>
            <person name="Wang Q."/>
            <person name="Zhang B."/>
            <person name="Ji P."/>
            <person name="Bell-Sakyi L."/>
            <person name="Cui X.M."/>
            <person name="Yuan T.T."/>
            <person name="Jiang B.G."/>
            <person name="Yang W.F."/>
            <person name="Lam T.T."/>
            <person name="Chang Q.C."/>
            <person name="Ding S.J."/>
            <person name="Wang X.J."/>
            <person name="Zhu J.G."/>
            <person name="Ruan X.D."/>
            <person name="Zhao L."/>
            <person name="Wei J.T."/>
            <person name="Ye R.Z."/>
            <person name="Que T.C."/>
            <person name="Du C.H."/>
            <person name="Zhou Y.H."/>
            <person name="Cheng J.X."/>
            <person name="Dai P.F."/>
            <person name="Guo W.B."/>
            <person name="Han X.H."/>
            <person name="Huang E.J."/>
            <person name="Li L.F."/>
            <person name="Wei W."/>
            <person name="Gao Y.C."/>
            <person name="Liu J.Z."/>
            <person name="Shao H.Z."/>
            <person name="Wang X."/>
            <person name="Wang C.C."/>
            <person name="Yang T.C."/>
            <person name="Huo Q.B."/>
            <person name="Li W."/>
            <person name="Chen H.Y."/>
            <person name="Chen S.E."/>
            <person name="Zhou L.G."/>
            <person name="Ni X.B."/>
            <person name="Tian J.H."/>
            <person name="Sheng Y."/>
            <person name="Liu T."/>
            <person name="Pan Y.S."/>
            <person name="Xia L.Y."/>
            <person name="Li J."/>
            <person name="Zhao F."/>
            <person name="Cao W.C."/>
        </authorList>
    </citation>
    <scope>NUCLEOTIDE SEQUENCE</scope>
    <source>
        <strain evidence="1">Rmic-2018</strain>
    </source>
</reference>
<protein>
    <submittedName>
        <fullName evidence="1">Uncharacterized protein</fullName>
    </submittedName>
</protein>
<reference evidence="1" key="2">
    <citation type="submission" date="2021-09" db="EMBL/GenBank/DDBJ databases">
        <authorList>
            <person name="Jia N."/>
            <person name="Wang J."/>
            <person name="Shi W."/>
            <person name="Du L."/>
            <person name="Sun Y."/>
            <person name="Zhan W."/>
            <person name="Jiang J."/>
            <person name="Wang Q."/>
            <person name="Zhang B."/>
            <person name="Ji P."/>
            <person name="Sakyi L.B."/>
            <person name="Cui X."/>
            <person name="Yuan T."/>
            <person name="Jiang B."/>
            <person name="Yang W."/>
            <person name="Lam T.T.-Y."/>
            <person name="Chang Q."/>
            <person name="Ding S."/>
            <person name="Wang X."/>
            <person name="Zhu J."/>
            <person name="Ruan X."/>
            <person name="Zhao L."/>
            <person name="Wei J."/>
            <person name="Que T."/>
            <person name="Du C."/>
            <person name="Cheng J."/>
            <person name="Dai P."/>
            <person name="Han X."/>
            <person name="Huang E."/>
            <person name="Gao Y."/>
            <person name="Liu J."/>
            <person name="Shao H."/>
            <person name="Ye R."/>
            <person name="Li L."/>
            <person name="Wei W."/>
            <person name="Wang X."/>
            <person name="Wang C."/>
            <person name="Huo Q."/>
            <person name="Li W."/>
            <person name="Guo W."/>
            <person name="Chen H."/>
            <person name="Chen S."/>
            <person name="Zhou L."/>
            <person name="Zhou L."/>
            <person name="Ni X."/>
            <person name="Tian J."/>
            <person name="Zhou Y."/>
            <person name="Sheng Y."/>
            <person name="Liu T."/>
            <person name="Pan Y."/>
            <person name="Xia L."/>
            <person name="Li J."/>
            <person name="Zhao F."/>
            <person name="Cao W."/>
        </authorList>
    </citation>
    <scope>NUCLEOTIDE SEQUENCE</scope>
    <source>
        <strain evidence="1">Rmic-2018</strain>
        <tissue evidence="1">Larvae</tissue>
    </source>
</reference>
<accession>A0A9J6DYS7</accession>
<comment type="caution">
    <text evidence="1">The sequence shown here is derived from an EMBL/GenBank/DDBJ whole genome shotgun (WGS) entry which is preliminary data.</text>
</comment>
<evidence type="ECO:0000313" key="2">
    <source>
        <dbReference type="Proteomes" id="UP000821866"/>
    </source>
</evidence>
<name>A0A9J6DYS7_RHIMP</name>
<proteinExistence type="predicted"/>
<dbReference type="Proteomes" id="UP000821866">
    <property type="component" value="Chromosome 4"/>
</dbReference>
<dbReference type="AlphaFoldDB" id="A0A9J6DYS7"/>
<gene>
    <name evidence="1" type="ORF">HPB51_001384</name>
</gene>
<keyword evidence="2" id="KW-1185">Reference proteome</keyword>